<keyword evidence="1" id="KW-0732">Signal</keyword>
<dbReference type="AlphaFoldDB" id="A0A7V5U3E5"/>
<dbReference type="InterPro" id="IPR036280">
    <property type="entry name" value="Multihaem_cyt_sf"/>
</dbReference>
<feature type="chain" id="PRO_5031532418" evidence="1">
    <location>
        <begin position="21"/>
        <end position="130"/>
    </location>
</feature>
<dbReference type="Gene3D" id="1.10.780.10">
    <property type="entry name" value="Hydroxylamine Oxidoreductase, Chain A, domain 1"/>
    <property type="match status" value="1"/>
</dbReference>
<dbReference type="EMBL" id="DROK01000290">
    <property type="protein sequence ID" value="HHI98132.1"/>
    <property type="molecule type" value="Genomic_DNA"/>
</dbReference>
<dbReference type="PROSITE" id="PS51257">
    <property type="entry name" value="PROKAR_LIPOPROTEIN"/>
    <property type="match status" value="1"/>
</dbReference>
<proteinExistence type="predicted"/>
<sequence length="130" mass="14494">MRLKTLSVAVLLGFSLVACGTTQTATAPEKQAVAQETKTAVHPELSEQEKLTPCAQCHQEVTPEIYQEWYQSRHGLDNVKCFQCHGTYEDFEVVPSSSRCMPCHAQEVTHAPKDKKCVACHPAHKFSVHK</sequence>
<reference evidence="2" key="1">
    <citation type="journal article" date="2020" name="mSystems">
        <title>Genome- and Community-Level Interaction Insights into Carbon Utilization and Element Cycling Functions of Hydrothermarchaeota in Hydrothermal Sediment.</title>
        <authorList>
            <person name="Zhou Z."/>
            <person name="Liu Y."/>
            <person name="Xu W."/>
            <person name="Pan J."/>
            <person name="Luo Z.H."/>
            <person name="Li M."/>
        </authorList>
    </citation>
    <scope>NUCLEOTIDE SEQUENCE [LARGE SCALE GENOMIC DNA]</scope>
    <source>
        <strain evidence="2">HyVt-533</strain>
    </source>
</reference>
<protein>
    <submittedName>
        <fullName evidence="2">Multiheme C-type cytochrome</fullName>
    </submittedName>
</protein>
<name>A0A7V5U3E5_9BACT</name>
<organism evidence="2">
    <name type="scientific">Thermodesulfatator atlanticus</name>
    <dbReference type="NCBI Taxonomy" id="501497"/>
    <lineage>
        <taxon>Bacteria</taxon>
        <taxon>Pseudomonadati</taxon>
        <taxon>Thermodesulfobacteriota</taxon>
        <taxon>Thermodesulfobacteria</taxon>
        <taxon>Thermodesulfobacteriales</taxon>
        <taxon>Thermodesulfatatoraceae</taxon>
        <taxon>Thermodesulfatator</taxon>
    </lineage>
</organism>
<evidence type="ECO:0000313" key="2">
    <source>
        <dbReference type="EMBL" id="HHI98132.1"/>
    </source>
</evidence>
<feature type="signal peptide" evidence="1">
    <location>
        <begin position="1"/>
        <end position="20"/>
    </location>
</feature>
<dbReference type="Proteomes" id="UP000886101">
    <property type="component" value="Unassembled WGS sequence"/>
</dbReference>
<evidence type="ECO:0000256" key="1">
    <source>
        <dbReference type="SAM" id="SignalP"/>
    </source>
</evidence>
<comment type="caution">
    <text evidence="2">The sequence shown here is derived from an EMBL/GenBank/DDBJ whole genome shotgun (WGS) entry which is preliminary data.</text>
</comment>
<dbReference type="SUPFAM" id="SSF48695">
    <property type="entry name" value="Multiheme cytochromes"/>
    <property type="match status" value="1"/>
</dbReference>
<accession>A0A7V5U3E5</accession>
<gene>
    <name evidence="2" type="ORF">ENJ96_09850</name>
</gene>